<dbReference type="AlphaFoldDB" id="A0A375I3V9"/>
<feature type="transmembrane region" description="Helical" evidence="1">
    <location>
        <begin position="299"/>
        <end position="320"/>
    </location>
</feature>
<sequence>MAGLIIIGIGLLVLGGARFTGWLRRPGRTHPVLSAVKAITEVIAWCVGAALIPLAPVASTTTLLVMLLVCSCAAVITLSVSRLLRSVQRNDGAPIRSLPLRWARRTAARTRTTLRRGNRIIAPHGWGELNIGPHSLEKLLEPQTFIRAYLLSVILSPVLVAILLVWTVESSPSLSRATFGAEFGYNGLAIASCLTTTLVLTILFMAVLTYSRTLTVGLDLRATVRAIAEGTGIGTAAGLLTAALVPAAAFLLTIHDDESMSLTPRILVDIPAASAIIGVTIGLFVSLTRMCHKAENLVVRRLVAPLVFIVLLVSMTRIGFSPANILRTLASGISDREITDCSTETFQSHSHDPLWLLKALNTCQEGGAYIGDDQFLWSAGIMIGLIALGAFVRDFRGRARAEAPGQTPVDQDAG</sequence>
<keyword evidence="3" id="KW-1185">Reference proteome</keyword>
<organism evidence="2 3">
    <name type="scientific">Propionibacterium ruminifibrarum</name>
    <dbReference type="NCBI Taxonomy" id="1962131"/>
    <lineage>
        <taxon>Bacteria</taxon>
        <taxon>Bacillati</taxon>
        <taxon>Actinomycetota</taxon>
        <taxon>Actinomycetes</taxon>
        <taxon>Propionibacteriales</taxon>
        <taxon>Propionibacteriaceae</taxon>
        <taxon>Propionibacterium</taxon>
    </lineage>
</organism>
<dbReference type="EMBL" id="OMOH01000003">
    <property type="protein sequence ID" value="SPF67873.1"/>
    <property type="molecule type" value="Genomic_DNA"/>
</dbReference>
<feature type="transmembrane region" description="Helical" evidence="1">
    <location>
        <begin position="35"/>
        <end position="55"/>
    </location>
</feature>
<dbReference type="OrthoDB" id="8206682at2"/>
<name>A0A375I3V9_9ACTN</name>
<feature type="transmembrane region" description="Helical" evidence="1">
    <location>
        <begin position="375"/>
        <end position="392"/>
    </location>
</feature>
<keyword evidence="1" id="KW-1133">Transmembrane helix</keyword>
<evidence type="ECO:0000313" key="2">
    <source>
        <dbReference type="EMBL" id="SPF67873.1"/>
    </source>
</evidence>
<dbReference type="RefSeq" id="WP_119715086.1">
    <property type="nucleotide sequence ID" value="NZ_OMOH01000003.1"/>
</dbReference>
<keyword evidence="1" id="KW-0472">Membrane</keyword>
<gene>
    <name evidence="2" type="ORF">PROPJV5_0826</name>
</gene>
<feature type="transmembrane region" description="Helical" evidence="1">
    <location>
        <begin position="266"/>
        <end position="287"/>
    </location>
</feature>
<dbReference type="Proteomes" id="UP000265962">
    <property type="component" value="Unassembled WGS sequence"/>
</dbReference>
<proteinExistence type="predicted"/>
<feature type="transmembrane region" description="Helical" evidence="1">
    <location>
        <begin position="61"/>
        <end position="80"/>
    </location>
</feature>
<protein>
    <submittedName>
        <fullName evidence="2">Uncharacterized protein</fullName>
    </submittedName>
</protein>
<feature type="transmembrane region" description="Helical" evidence="1">
    <location>
        <begin position="231"/>
        <end position="254"/>
    </location>
</feature>
<evidence type="ECO:0000256" key="1">
    <source>
        <dbReference type="SAM" id="Phobius"/>
    </source>
</evidence>
<feature type="transmembrane region" description="Helical" evidence="1">
    <location>
        <begin position="148"/>
        <end position="168"/>
    </location>
</feature>
<keyword evidence="1" id="KW-0812">Transmembrane</keyword>
<reference evidence="3" key="1">
    <citation type="submission" date="2018-02" db="EMBL/GenBank/DDBJ databases">
        <authorList>
            <person name="Hornung B."/>
        </authorList>
    </citation>
    <scope>NUCLEOTIDE SEQUENCE [LARGE SCALE GENOMIC DNA]</scope>
</reference>
<evidence type="ECO:0000313" key="3">
    <source>
        <dbReference type="Proteomes" id="UP000265962"/>
    </source>
</evidence>
<feature type="transmembrane region" description="Helical" evidence="1">
    <location>
        <begin position="6"/>
        <end position="23"/>
    </location>
</feature>
<feature type="transmembrane region" description="Helical" evidence="1">
    <location>
        <begin position="188"/>
        <end position="210"/>
    </location>
</feature>
<accession>A0A375I3V9</accession>